<evidence type="ECO:0000256" key="13">
    <source>
        <dbReference type="SAM" id="Phobius"/>
    </source>
</evidence>
<feature type="transmembrane region" description="Helical" evidence="13">
    <location>
        <begin position="339"/>
        <end position="365"/>
    </location>
</feature>
<sequence length="1645" mass="180706">MSLHGYCGSYSMQPWTNDSIGLCFLELYVSIPVVLLYLLVTIVYCVLYRLDAAFEAFPCKIFWFRITMVVCILCKAIVFVILGYFLPLLSDAYAANASFEILHNAGSMFLWLVMLLYDFFHGKTMHYSSRGPLCHLILSLIYFYICVLTTWSVFQQVPDPWRVCAVTSRILHLCFVTFHLVTKVPVSHNFEEPRRRNARLTRTAPITEVAAVVAGSGDEPLDQSADSQPLLSGSAPILSVESRYLDSRCRLHGEENASCLSKVFFNWMSHTIIAGYYGEIADISKLPQLPTRLNTIELESNIAADQKLFGNNNEDDTKSSVRNAWPFIKVLSRVFGTEFVFLGFLKFLLSAINLCSPVVLNFFILSLSNKDSNYSLSLIWGGLLVALTFLAALVGAHYDYRMATFGYKIRVSVTSLLYRRILSVRTTSLSGIGTGGLVNYLTADADRIVNLAPSIHEVWAMPLQLVLAIVLLYQQLGVSCLVGVAFLLILLPINRLLASQIGKYSKRLMHFKDARIKLMSETLSSMTAVKLACWEWLMRSRILQSRSQELRALRFQKLLDAGCVFCWAACPALLASCTFVTYVSLGNQLSAPIVFTSLSLFGMLIGPMNAFPWVINGVIEATVSVQRIIHLLRLPSGPFPPAVTALPLDDLRLPTPSSKPTTSIDLHNARFYWSNPEKPVLTNITLCVQKGQLVGVIGPVGSGKSALLLAILGEMNALEPSVDALGGNQLRQRPHYAYVGQTPWLCTGTVQDNIVFGAPYDPLWLSKVVFACALETDIAAFPHGLDTDVGEAGGSRLSGGQRARVALARAVYQKADIYLLDDPLAALDVHVGEHVVKHCLLGLLADRIRVVTSHQTIWLTPEDGHSPADVILELQSGQIVNRFVPRNSPKVSYPVAQMPPTDDVNVPVVAQDGQPDTHEEMPNTPNDVILIDANTGTTEQGSGREVSDHPLLNPQANDSEAVDWERLAFGAIDSYVYWSYFRAVGAFLSIGVLLSLFLMQASRNASDWWLSHWVQVSSSPSYRHQFDLRNVSVVRLDSLFLSQVIRSPQSSVQKTWAYFTSAKNHSSEGFYLSVYGGIVGGHVIATTFRAVLFALGGLAAAATIHEDALDTILQACVSYFDRTPQGRILNRFSADVGTIDDSLPFILNILLANLAGLLGVVIIACISLPFLFFLLLPLVFIFWSVQRTYRGAARDLKRISSVTRSPVYAHFSDTLAGLTVIRGHGQEARFRRLTADLLGRQLRAELASLGAGSWLNIRLQLIATGVVAGVVALALAGRIIGFTQVAAAGLSAAYALNIAGLMTGTVFIATETEKNLIAVERCQELTDDTPVESPTVPITVTAPVPAHRRRGVRCSTLLAANPLTRFSLAQWPSEGHVEFVGVSLVYRKLMQQSEQSSVQALKDVSFVVHSGERLGIVGRTGSGKSSLLRVLMRLVEHLPGPHTNSHIATQRGFIGASGNVYVDGVDIRTVPLSVLRSRILSICQEPFLFSGTLRDNLDPEGTIPNAVLHQVLFKCQLATTVEEANTWLERDVGEAGRDISAGQRQLICLARALLRQPRPQIICLDEATAAVDSKSEEAIHDVLDREFEGTTLLLIAHRLSSVKRLCSRVLVMDSGQIVAEGDPERLLANGRIQIESAENTDLIRL</sequence>
<dbReference type="GO" id="GO:0005524">
    <property type="term" value="F:ATP binding"/>
    <property type="evidence" value="ECO:0007669"/>
    <property type="project" value="UniProtKB-KW"/>
</dbReference>
<feature type="transmembrane region" description="Helical" evidence="13">
    <location>
        <begin position="1286"/>
        <end position="1309"/>
    </location>
</feature>
<keyword evidence="5 13" id="KW-0812">Transmembrane</keyword>
<dbReference type="Proteomes" id="UP000308267">
    <property type="component" value="Unassembled WGS sequence"/>
</dbReference>
<dbReference type="CDD" id="cd03244">
    <property type="entry name" value="ABCC_MRP_domain2"/>
    <property type="match status" value="1"/>
</dbReference>
<reference evidence="16 17" key="1">
    <citation type="journal article" date="2019" name="BMC Genomics">
        <title>New insights from Opisthorchis felineus genome: update on genomics of the epidemiologically important liver flukes.</title>
        <authorList>
            <person name="Ershov N.I."/>
            <person name="Mordvinov V.A."/>
            <person name="Prokhortchouk E.B."/>
            <person name="Pakharukova M.Y."/>
            <person name="Gunbin K.V."/>
            <person name="Ustyantsev K."/>
            <person name="Genaev M.A."/>
            <person name="Blinov A.G."/>
            <person name="Mazur A."/>
            <person name="Boulygina E."/>
            <person name="Tsygankova S."/>
            <person name="Khrameeva E."/>
            <person name="Chekanov N."/>
            <person name="Fan G."/>
            <person name="Xiao A."/>
            <person name="Zhang H."/>
            <person name="Xu X."/>
            <person name="Yang H."/>
            <person name="Solovyev V."/>
            <person name="Lee S.M."/>
            <person name="Liu X."/>
            <person name="Afonnikov D.A."/>
            <person name="Skryabin K.G."/>
        </authorList>
    </citation>
    <scope>NUCLEOTIDE SEQUENCE [LARGE SCALE GENOMIC DNA]</scope>
    <source>
        <strain evidence="16">AK-0245</strain>
        <tissue evidence="16">Whole organism</tissue>
    </source>
</reference>
<feature type="transmembrane region" description="Helical" evidence="13">
    <location>
        <begin position="589"/>
        <end position="606"/>
    </location>
</feature>
<dbReference type="InterPro" id="IPR003593">
    <property type="entry name" value="AAA+_ATPase"/>
</dbReference>
<evidence type="ECO:0000256" key="7">
    <source>
        <dbReference type="ARBA" id="ARBA00022741"/>
    </source>
</evidence>
<evidence type="ECO:0000313" key="17">
    <source>
        <dbReference type="Proteomes" id="UP000308267"/>
    </source>
</evidence>
<gene>
    <name evidence="16" type="ORF">CRM22_007421</name>
</gene>
<feature type="transmembrane region" description="Helical" evidence="13">
    <location>
        <begin position="558"/>
        <end position="583"/>
    </location>
</feature>
<dbReference type="STRING" id="147828.A0A4S2LFX1"/>
<dbReference type="GO" id="GO:0016020">
    <property type="term" value="C:membrane"/>
    <property type="evidence" value="ECO:0007669"/>
    <property type="project" value="UniProtKB-SubCell"/>
</dbReference>
<dbReference type="PANTHER" id="PTHR24223:SF330">
    <property type="entry name" value="ATP-BINDING CASSETTE SUB-FAMILY C MEMBER 10"/>
    <property type="match status" value="1"/>
</dbReference>
<keyword evidence="6" id="KW-0677">Repeat</keyword>
<keyword evidence="7" id="KW-0547">Nucleotide-binding</keyword>
<evidence type="ECO:0000256" key="8">
    <source>
        <dbReference type="ARBA" id="ARBA00022840"/>
    </source>
</evidence>
<comment type="caution">
    <text evidence="16">The sequence shown here is derived from an EMBL/GenBank/DDBJ whole genome shotgun (WGS) entry which is preliminary data.</text>
</comment>
<dbReference type="OrthoDB" id="6500128at2759"/>
<feature type="transmembrane region" description="Helical" evidence="13">
    <location>
        <begin position="166"/>
        <end position="186"/>
    </location>
</feature>
<evidence type="ECO:0000256" key="12">
    <source>
        <dbReference type="ARBA" id="ARBA00034018"/>
    </source>
</evidence>
<dbReference type="InterPro" id="IPR050173">
    <property type="entry name" value="ABC_transporter_C-like"/>
</dbReference>
<keyword evidence="17" id="KW-1185">Reference proteome</keyword>
<dbReference type="SMART" id="SM00382">
    <property type="entry name" value="AAA"/>
    <property type="match status" value="2"/>
</dbReference>
<feature type="domain" description="ABC transmembrane type-1" evidence="15">
    <location>
        <begin position="340"/>
        <end position="620"/>
    </location>
</feature>
<dbReference type="SUPFAM" id="SSF90123">
    <property type="entry name" value="ABC transporter transmembrane region"/>
    <property type="match status" value="2"/>
</dbReference>
<dbReference type="EC" id="7.6.2.2" evidence="3"/>
<keyword evidence="10 13" id="KW-1133">Transmembrane helix</keyword>
<evidence type="ECO:0000256" key="1">
    <source>
        <dbReference type="ARBA" id="ARBA00004141"/>
    </source>
</evidence>
<feature type="transmembrane region" description="Helical" evidence="13">
    <location>
        <begin position="1261"/>
        <end position="1280"/>
    </location>
</feature>
<keyword evidence="9" id="KW-1278">Translocase</keyword>
<feature type="domain" description="ABC transporter" evidence="14">
    <location>
        <begin position="664"/>
        <end position="901"/>
    </location>
</feature>
<protein>
    <recommendedName>
        <fullName evidence="3">ABC-type xenobiotic transporter</fullName>
        <ecNumber evidence="3">7.6.2.2</ecNumber>
    </recommendedName>
</protein>
<feature type="transmembrane region" description="Helical" evidence="13">
    <location>
        <begin position="421"/>
        <end position="442"/>
    </location>
</feature>
<evidence type="ECO:0000259" key="15">
    <source>
        <dbReference type="PROSITE" id="PS50929"/>
    </source>
</evidence>
<evidence type="ECO:0000256" key="5">
    <source>
        <dbReference type="ARBA" id="ARBA00022692"/>
    </source>
</evidence>
<evidence type="ECO:0000256" key="9">
    <source>
        <dbReference type="ARBA" id="ARBA00022967"/>
    </source>
</evidence>
<dbReference type="InterPro" id="IPR011527">
    <property type="entry name" value="ABC1_TM_dom"/>
</dbReference>
<organism evidence="16 17">
    <name type="scientific">Opisthorchis felineus</name>
    <dbReference type="NCBI Taxonomy" id="147828"/>
    <lineage>
        <taxon>Eukaryota</taxon>
        <taxon>Metazoa</taxon>
        <taxon>Spiralia</taxon>
        <taxon>Lophotrochozoa</taxon>
        <taxon>Platyhelminthes</taxon>
        <taxon>Trematoda</taxon>
        <taxon>Digenea</taxon>
        <taxon>Opisthorchiida</taxon>
        <taxon>Opisthorchiata</taxon>
        <taxon>Opisthorchiidae</taxon>
        <taxon>Opisthorchis</taxon>
    </lineage>
</organism>
<dbReference type="FunFam" id="3.40.50.300:FF:000163">
    <property type="entry name" value="Multidrug resistance-associated protein member 4"/>
    <property type="match status" value="1"/>
</dbReference>
<comment type="subcellular location">
    <subcellularLocation>
        <location evidence="1">Membrane</location>
        <topology evidence="1">Multi-pass membrane protein</topology>
    </subcellularLocation>
</comment>
<dbReference type="InterPro" id="IPR027417">
    <property type="entry name" value="P-loop_NTPase"/>
</dbReference>
<keyword evidence="11 13" id="KW-0472">Membrane</keyword>
<feature type="transmembrane region" description="Helical" evidence="13">
    <location>
        <begin position="377"/>
        <end position="400"/>
    </location>
</feature>
<feature type="transmembrane region" description="Helical" evidence="13">
    <location>
        <begin position="975"/>
        <end position="999"/>
    </location>
</feature>
<feature type="transmembrane region" description="Helical" evidence="13">
    <location>
        <begin position="27"/>
        <end position="50"/>
    </location>
</feature>
<name>A0A4S2LFX1_OPIFE</name>
<evidence type="ECO:0000313" key="16">
    <source>
        <dbReference type="EMBL" id="TGZ62455.1"/>
    </source>
</evidence>
<feature type="domain" description="ABC transmembrane type-1" evidence="15">
    <location>
        <begin position="990"/>
        <end position="1314"/>
    </location>
</feature>
<dbReference type="InterPro" id="IPR036640">
    <property type="entry name" value="ABC1_TM_sf"/>
</dbReference>
<dbReference type="SUPFAM" id="SSF52540">
    <property type="entry name" value="P-loop containing nucleoside triphosphate hydrolases"/>
    <property type="match status" value="2"/>
</dbReference>
<dbReference type="InterPro" id="IPR017871">
    <property type="entry name" value="ABC_transporter-like_CS"/>
</dbReference>
<dbReference type="CDD" id="cd18598">
    <property type="entry name" value="ABC_6TM_MRP7_D1_like"/>
    <property type="match status" value="1"/>
</dbReference>
<feature type="transmembrane region" description="Helical" evidence="13">
    <location>
        <begin position="101"/>
        <end position="120"/>
    </location>
</feature>
<dbReference type="PROSITE" id="PS50929">
    <property type="entry name" value="ABC_TM1F"/>
    <property type="match status" value="2"/>
</dbReference>
<dbReference type="CDD" id="cd18605">
    <property type="entry name" value="ABC_6TM_MRP7_D2_like"/>
    <property type="match status" value="1"/>
</dbReference>
<feature type="transmembrane region" description="Helical" evidence="13">
    <location>
        <begin position="1150"/>
        <end position="1183"/>
    </location>
</feature>
<feature type="domain" description="ABC transporter" evidence="14">
    <location>
        <begin position="1377"/>
        <end position="1639"/>
    </location>
</feature>
<dbReference type="InterPro" id="IPR003439">
    <property type="entry name" value="ABC_transporter-like_ATP-bd"/>
</dbReference>
<evidence type="ECO:0000256" key="4">
    <source>
        <dbReference type="ARBA" id="ARBA00022448"/>
    </source>
</evidence>
<dbReference type="Pfam" id="PF00664">
    <property type="entry name" value="ABC_membrane"/>
    <property type="match status" value="2"/>
</dbReference>
<dbReference type="PANTHER" id="PTHR24223">
    <property type="entry name" value="ATP-BINDING CASSETTE SUB-FAMILY C"/>
    <property type="match status" value="1"/>
</dbReference>
<proteinExistence type="inferred from homology"/>
<evidence type="ECO:0000256" key="3">
    <source>
        <dbReference type="ARBA" id="ARBA00012191"/>
    </source>
</evidence>
<dbReference type="GO" id="GO:0008559">
    <property type="term" value="F:ABC-type xenobiotic transporter activity"/>
    <property type="evidence" value="ECO:0007669"/>
    <property type="project" value="UniProtKB-EC"/>
</dbReference>
<feature type="transmembrane region" description="Helical" evidence="13">
    <location>
        <begin position="132"/>
        <end position="154"/>
    </location>
</feature>
<dbReference type="Gene3D" id="3.40.50.300">
    <property type="entry name" value="P-loop containing nucleotide triphosphate hydrolases"/>
    <property type="match status" value="2"/>
</dbReference>
<evidence type="ECO:0000256" key="6">
    <source>
        <dbReference type="ARBA" id="ARBA00022737"/>
    </source>
</evidence>
<comment type="similarity">
    <text evidence="2">Belongs to the ABC transporter superfamily. ABCC family. Conjugate transporter (TC 3.A.1.208) subfamily.</text>
</comment>
<evidence type="ECO:0000256" key="10">
    <source>
        <dbReference type="ARBA" id="ARBA00022989"/>
    </source>
</evidence>
<evidence type="ECO:0000256" key="11">
    <source>
        <dbReference type="ARBA" id="ARBA00023136"/>
    </source>
</evidence>
<comment type="catalytic activity">
    <reaction evidence="12">
        <text>ATP + H2O + xenobioticSide 1 = ADP + phosphate + xenobioticSide 2.</text>
        <dbReference type="EC" id="7.6.2.2"/>
    </reaction>
</comment>
<dbReference type="PROSITE" id="PS50893">
    <property type="entry name" value="ABC_TRANSPORTER_2"/>
    <property type="match status" value="2"/>
</dbReference>
<dbReference type="PROSITE" id="PS00211">
    <property type="entry name" value="ABC_TRANSPORTER_1"/>
    <property type="match status" value="2"/>
</dbReference>
<keyword evidence="8" id="KW-0067">ATP-binding</keyword>
<dbReference type="Gene3D" id="1.20.1560.10">
    <property type="entry name" value="ABC transporter type 1, transmembrane domain"/>
    <property type="match status" value="2"/>
</dbReference>
<dbReference type="GO" id="GO:0016887">
    <property type="term" value="F:ATP hydrolysis activity"/>
    <property type="evidence" value="ECO:0007669"/>
    <property type="project" value="InterPro"/>
</dbReference>
<dbReference type="CDD" id="cd03250">
    <property type="entry name" value="ABCC_MRP_domain1"/>
    <property type="match status" value="1"/>
</dbReference>
<evidence type="ECO:0000256" key="2">
    <source>
        <dbReference type="ARBA" id="ARBA00009726"/>
    </source>
</evidence>
<feature type="transmembrane region" description="Helical" evidence="13">
    <location>
        <begin position="62"/>
        <end position="86"/>
    </location>
</feature>
<dbReference type="FunFam" id="1.20.1560.10:FF:000037">
    <property type="entry name" value="ATP-binding cassette subfamily C member 10"/>
    <property type="match status" value="1"/>
</dbReference>
<evidence type="ECO:0000259" key="14">
    <source>
        <dbReference type="PROSITE" id="PS50893"/>
    </source>
</evidence>
<accession>A0A4S2LFX1</accession>
<keyword evidence="4" id="KW-0813">Transport</keyword>
<feature type="transmembrane region" description="Helical" evidence="13">
    <location>
        <begin position="480"/>
        <end position="498"/>
    </location>
</feature>
<dbReference type="Pfam" id="PF00005">
    <property type="entry name" value="ABC_tran"/>
    <property type="match status" value="2"/>
</dbReference>
<dbReference type="EMBL" id="SJOL01007508">
    <property type="protein sequence ID" value="TGZ62455.1"/>
    <property type="molecule type" value="Genomic_DNA"/>
</dbReference>